<protein>
    <submittedName>
        <fullName evidence="2">Uncharacterized protein</fullName>
    </submittedName>
</protein>
<feature type="region of interest" description="Disordered" evidence="1">
    <location>
        <begin position="78"/>
        <end position="109"/>
    </location>
</feature>
<organism evidence="2 3">
    <name type="scientific">Nepenthes gracilis</name>
    <name type="common">Slender pitcher plant</name>
    <dbReference type="NCBI Taxonomy" id="150966"/>
    <lineage>
        <taxon>Eukaryota</taxon>
        <taxon>Viridiplantae</taxon>
        <taxon>Streptophyta</taxon>
        <taxon>Embryophyta</taxon>
        <taxon>Tracheophyta</taxon>
        <taxon>Spermatophyta</taxon>
        <taxon>Magnoliopsida</taxon>
        <taxon>eudicotyledons</taxon>
        <taxon>Gunneridae</taxon>
        <taxon>Pentapetalae</taxon>
        <taxon>Caryophyllales</taxon>
        <taxon>Nepenthaceae</taxon>
        <taxon>Nepenthes</taxon>
    </lineage>
</organism>
<dbReference type="AlphaFoldDB" id="A0AAD3T5S9"/>
<comment type="caution">
    <text evidence="2">The sequence shown here is derived from an EMBL/GenBank/DDBJ whole genome shotgun (WGS) entry which is preliminary data.</text>
</comment>
<keyword evidence="3" id="KW-1185">Reference proteome</keyword>
<gene>
    <name evidence="2" type="ORF">Nepgr_025055</name>
</gene>
<evidence type="ECO:0000256" key="1">
    <source>
        <dbReference type="SAM" id="MobiDB-lite"/>
    </source>
</evidence>
<sequence>MIPGWHGCQDNIQRINPIHTGGFLISGKFMNSTLIMKRGKNQARTKPVNGIVLSFALKNDLILAILLRMKPGFKPQYSVSTGGDVRRFHTSRNRGDFMPLDTKKERIKN</sequence>
<dbReference type="Proteomes" id="UP001279734">
    <property type="component" value="Unassembled WGS sequence"/>
</dbReference>
<dbReference type="EMBL" id="BSYO01000026">
    <property type="protein sequence ID" value="GMH23212.1"/>
    <property type="molecule type" value="Genomic_DNA"/>
</dbReference>
<proteinExistence type="predicted"/>
<accession>A0AAD3T5S9</accession>
<evidence type="ECO:0000313" key="2">
    <source>
        <dbReference type="EMBL" id="GMH23212.1"/>
    </source>
</evidence>
<reference evidence="2" key="1">
    <citation type="submission" date="2023-05" db="EMBL/GenBank/DDBJ databases">
        <title>Nepenthes gracilis genome sequencing.</title>
        <authorList>
            <person name="Fukushima K."/>
        </authorList>
    </citation>
    <scope>NUCLEOTIDE SEQUENCE</scope>
    <source>
        <strain evidence="2">SING2019-196</strain>
    </source>
</reference>
<evidence type="ECO:0000313" key="3">
    <source>
        <dbReference type="Proteomes" id="UP001279734"/>
    </source>
</evidence>
<name>A0AAD3T5S9_NEPGR</name>